<dbReference type="Proteomes" id="UP000886047">
    <property type="component" value="Unassembled WGS sequence"/>
</dbReference>
<dbReference type="EMBL" id="DSDK01000671">
    <property type="protein sequence ID" value="HDR52352.1"/>
    <property type="molecule type" value="Genomic_DNA"/>
</dbReference>
<comment type="caution">
    <text evidence="1">The sequence shown here is derived from an EMBL/GenBank/DDBJ whole genome shotgun (WGS) entry which is preliminary data.</text>
</comment>
<gene>
    <name evidence="1" type="ORF">ENN90_12140</name>
</gene>
<protein>
    <recommendedName>
        <fullName evidence="2">Addiction module component</fullName>
    </recommendedName>
</protein>
<sequence length="80" mass="9252">MNIELVKHKLINWIADLNDEDLLMKVDSLRTKHSGGWDKLIEEDKHAVEEGLLQLNEGKYISYSEARKRIETVSVSVETK</sequence>
<organism evidence="1">
    <name type="scientific">Mariniphaga anaerophila</name>
    <dbReference type="NCBI Taxonomy" id="1484053"/>
    <lineage>
        <taxon>Bacteria</taxon>
        <taxon>Pseudomonadati</taxon>
        <taxon>Bacteroidota</taxon>
        <taxon>Bacteroidia</taxon>
        <taxon>Marinilabiliales</taxon>
        <taxon>Prolixibacteraceae</taxon>
        <taxon>Mariniphaga</taxon>
    </lineage>
</organism>
<name>A0A831LSY0_9BACT</name>
<accession>A0A831LSY0</accession>
<evidence type="ECO:0000313" key="1">
    <source>
        <dbReference type="EMBL" id="HDR52352.1"/>
    </source>
</evidence>
<dbReference type="AlphaFoldDB" id="A0A831LSY0"/>
<evidence type="ECO:0008006" key="2">
    <source>
        <dbReference type="Google" id="ProtNLM"/>
    </source>
</evidence>
<reference evidence="1" key="1">
    <citation type="journal article" date="2020" name="mSystems">
        <title>Genome- and Community-Level Interaction Insights into Carbon Utilization and Element Cycling Functions of Hydrothermarchaeota in Hydrothermal Sediment.</title>
        <authorList>
            <person name="Zhou Z."/>
            <person name="Liu Y."/>
            <person name="Xu W."/>
            <person name="Pan J."/>
            <person name="Luo Z.H."/>
            <person name="Li M."/>
        </authorList>
    </citation>
    <scope>NUCLEOTIDE SEQUENCE [LARGE SCALE GENOMIC DNA]</scope>
    <source>
        <strain evidence="1">SpSt-1217</strain>
    </source>
</reference>
<proteinExistence type="predicted"/>